<feature type="domain" description="Cyclin-like" evidence="5">
    <location>
        <begin position="246"/>
        <end position="354"/>
    </location>
</feature>
<dbReference type="EMBL" id="MRZV01000703">
    <property type="protein sequence ID" value="PIK45588.1"/>
    <property type="molecule type" value="Genomic_DNA"/>
</dbReference>
<dbReference type="FunFam" id="1.10.472.10:FF:000001">
    <property type="entry name" value="G2/mitotic-specific cyclin"/>
    <property type="match status" value="1"/>
</dbReference>
<dbReference type="InterPro" id="IPR013763">
    <property type="entry name" value="Cyclin-like_dom"/>
</dbReference>
<dbReference type="SMART" id="SM00385">
    <property type="entry name" value="CYCLIN"/>
    <property type="match status" value="2"/>
</dbReference>
<dbReference type="SUPFAM" id="SSF47954">
    <property type="entry name" value="Cyclin-like"/>
    <property type="match status" value="2"/>
</dbReference>
<comment type="caution">
    <text evidence="6">The sequence shown here is derived from an EMBL/GenBank/DDBJ whole genome shotgun (WGS) entry which is preliminary data.</text>
</comment>
<dbReference type="Proteomes" id="UP000230750">
    <property type="component" value="Unassembled WGS sequence"/>
</dbReference>
<evidence type="ECO:0000256" key="4">
    <source>
        <dbReference type="RuleBase" id="RU000383"/>
    </source>
</evidence>
<dbReference type="OrthoDB" id="6272950at2759"/>
<accession>A0A2G8KC56</accession>
<feature type="domain" description="Cyclin-like" evidence="5">
    <location>
        <begin position="150"/>
        <end position="234"/>
    </location>
</feature>
<dbReference type="STRING" id="307972.A0A2G8KC56"/>
<organism evidence="6 7">
    <name type="scientific">Stichopus japonicus</name>
    <name type="common">Sea cucumber</name>
    <dbReference type="NCBI Taxonomy" id="307972"/>
    <lineage>
        <taxon>Eukaryota</taxon>
        <taxon>Metazoa</taxon>
        <taxon>Echinodermata</taxon>
        <taxon>Eleutherozoa</taxon>
        <taxon>Echinozoa</taxon>
        <taxon>Holothuroidea</taxon>
        <taxon>Aspidochirotacea</taxon>
        <taxon>Aspidochirotida</taxon>
        <taxon>Stichopodidae</taxon>
        <taxon>Apostichopus</taxon>
    </lineage>
</organism>
<evidence type="ECO:0000313" key="6">
    <source>
        <dbReference type="EMBL" id="PIK45588.1"/>
    </source>
</evidence>
<comment type="similarity">
    <text evidence="4">Belongs to the cyclin family.</text>
</comment>
<protein>
    <submittedName>
        <fullName evidence="6">Cyclin domain containing protein</fullName>
    </submittedName>
</protein>
<dbReference type="Pfam" id="PF00134">
    <property type="entry name" value="Cyclin_N"/>
    <property type="match status" value="1"/>
</dbReference>
<dbReference type="Gene3D" id="1.10.472.10">
    <property type="entry name" value="Cyclin-like"/>
    <property type="match status" value="2"/>
</dbReference>
<dbReference type="InterPro" id="IPR004367">
    <property type="entry name" value="Cyclin_C-dom"/>
</dbReference>
<keyword evidence="1" id="KW-0132">Cell division</keyword>
<dbReference type="GO" id="GO:0051301">
    <property type="term" value="P:cell division"/>
    <property type="evidence" value="ECO:0007669"/>
    <property type="project" value="UniProtKB-KW"/>
</dbReference>
<evidence type="ECO:0000313" key="7">
    <source>
        <dbReference type="Proteomes" id="UP000230750"/>
    </source>
</evidence>
<keyword evidence="2 4" id="KW-0195">Cyclin</keyword>
<dbReference type="PANTHER" id="PTHR10177">
    <property type="entry name" value="CYCLINS"/>
    <property type="match status" value="1"/>
</dbReference>
<keyword evidence="7" id="KW-1185">Reference proteome</keyword>
<dbReference type="InterPro" id="IPR036915">
    <property type="entry name" value="Cyclin-like_sf"/>
</dbReference>
<evidence type="ECO:0000256" key="2">
    <source>
        <dbReference type="ARBA" id="ARBA00023127"/>
    </source>
</evidence>
<name>A0A2G8KC56_STIJA</name>
<dbReference type="CDD" id="cd20537">
    <property type="entry name" value="CYCLIN_CCNO-like_rpt2"/>
    <property type="match status" value="1"/>
</dbReference>
<reference evidence="6 7" key="1">
    <citation type="journal article" date="2017" name="PLoS Biol.">
        <title>The sea cucumber genome provides insights into morphological evolution and visceral regeneration.</title>
        <authorList>
            <person name="Zhang X."/>
            <person name="Sun L."/>
            <person name="Yuan J."/>
            <person name="Sun Y."/>
            <person name="Gao Y."/>
            <person name="Zhang L."/>
            <person name="Li S."/>
            <person name="Dai H."/>
            <person name="Hamel J.F."/>
            <person name="Liu C."/>
            <person name="Yu Y."/>
            <person name="Liu S."/>
            <person name="Lin W."/>
            <person name="Guo K."/>
            <person name="Jin S."/>
            <person name="Xu P."/>
            <person name="Storey K.B."/>
            <person name="Huan P."/>
            <person name="Zhang T."/>
            <person name="Zhou Y."/>
            <person name="Zhang J."/>
            <person name="Lin C."/>
            <person name="Li X."/>
            <person name="Xing L."/>
            <person name="Huo D."/>
            <person name="Sun M."/>
            <person name="Wang L."/>
            <person name="Mercier A."/>
            <person name="Li F."/>
            <person name="Yang H."/>
            <person name="Xiang J."/>
        </authorList>
    </citation>
    <scope>NUCLEOTIDE SEQUENCE [LARGE SCALE GENOMIC DNA]</scope>
    <source>
        <strain evidence="6">Shaxun</strain>
        <tissue evidence="6">Muscle</tissue>
    </source>
</reference>
<gene>
    <name evidence="6" type="ORF">BSL78_17555</name>
</gene>
<dbReference type="Pfam" id="PF02984">
    <property type="entry name" value="Cyclin_C"/>
    <property type="match status" value="1"/>
</dbReference>
<dbReference type="InterPro" id="IPR006671">
    <property type="entry name" value="Cyclin_N"/>
</dbReference>
<evidence type="ECO:0000256" key="3">
    <source>
        <dbReference type="ARBA" id="ARBA00023306"/>
    </source>
</evidence>
<dbReference type="InterPro" id="IPR039361">
    <property type="entry name" value="Cyclin"/>
</dbReference>
<sequence length="354" mass="40625">MFARRFANQNRYRKREKTTKQDIKQITGVLQEVSLNCVPTKESGAISKIPVISKSHYDNKRVSLKGAVTKQVNLGKKCRNVTKTKKDVMPTNLVTYDDVVMVTCDNVLPEDETYATDIHTYLKNIESKCCPTLKFLQKDITDENRRVLLAWMRDVQDFLGMHQETFHLAITIIDLVLLRGNVKLQEYQLLGLVGFYLAAKFMERYVPEIDTLMYLASYAYNSQLILQKEKEVLQLLDYDLNLPTQSWFLDYYAKDDESASVRSLAEVLMDLFMLDSASVAVLTPSLRAASSLAVANELCRRPPHQWQQGLLLRCRYSELDLQGPNRKLTQLVRNIGIKGRSVNTIEERVSSLLK</sequence>
<keyword evidence="3" id="KW-0131">Cell cycle</keyword>
<evidence type="ECO:0000259" key="5">
    <source>
        <dbReference type="SMART" id="SM00385"/>
    </source>
</evidence>
<proteinExistence type="inferred from homology"/>
<evidence type="ECO:0000256" key="1">
    <source>
        <dbReference type="ARBA" id="ARBA00022618"/>
    </source>
</evidence>
<dbReference type="AlphaFoldDB" id="A0A2G8KC56"/>